<reference evidence="3 4" key="1">
    <citation type="submission" date="2017-09" db="EMBL/GenBank/DDBJ databases">
        <title>Depth-based differentiation of microbial function through sediment-hosted aquifers and enrichment of novel symbionts in the deep terrestrial subsurface.</title>
        <authorList>
            <person name="Probst A.J."/>
            <person name="Ladd B."/>
            <person name="Jarett J.K."/>
            <person name="Geller-Mcgrath D.E."/>
            <person name="Sieber C.M."/>
            <person name="Emerson J.B."/>
            <person name="Anantharaman K."/>
            <person name="Thomas B.C."/>
            <person name="Malmstrom R."/>
            <person name="Stieglmeier M."/>
            <person name="Klingl A."/>
            <person name="Woyke T."/>
            <person name="Ryan C.M."/>
            <person name="Banfield J.F."/>
        </authorList>
    </citation>
    <scope>NUCLEOTIDE SEQUENCE [LARGE SCALE GENOMIC DNA]</scope>
    <source>
        <strain evidence="3">CG22_combo_CG10-13_8_21_14_all_01_47_9</strain>
    </source>
</reference>
<keyword evidence="3" id="KW-0645">Protease</keyword>
<evidence type="ECO:0000256" key="1">
    <source>
        <dbReference type="ARBA" id="ARBA00022801"/>
    </source>
</evidence>
<keyword evidence="1" id="KW-0378">Hydrolase</keyword>
<proteinExistence type="predicted"/>
<feature type="domain" description="Peptidase A2" evidence="2">
    <location>
        <begin position="22"/>
        <end position="96"/>
    </location>
</feature>
<organism evidence="3 4">
    <name type="scientific">Candidatus Beckwithbacteria bacterium CG22_combo_CG10-13_8_21_14_all_01_47_9</name>
    <dbReference type="NCBI Taxonomy" id="1974496"/>
    <lineage>
        <taxon>Bacteria</taxon>
        <taxon>Candidatus Beckwithiibacteriota</taxon>
    </lineage>
</organism>
<dbReference type="InterPro" id="IPR001969">
    <property type="entry name" value="Aspartic_peptidase_AS"/>
</dbReference>
<dbReference type="PROSITE" id="PS50175">
    <property type="entry name" value="ASP_PROT_RETROV"/>
    <property type="match status" value="1"/>
</dbReference>
<evidence type="ECO:0000313" key="4">
    <source>
        <dbReference type="Proteomes" id="UP000229981"/>
    </source>
</evidence>
<comment type="caution">
    <text evidence="3">The sequence shown here is derived from an EMBL/GenBank/DDBJ whole genome shotgun (WGS) entry which is preliminary data.</text>
</comment>
<dbReference type="SUPFAM" id="SSF50630">
    <property type="entry name" value="Acid proteases"/>
    <property type="match status" value="1"/>
</dbReference>
<dbReference type="PROSITE" id="PS00141">
    <property type="entry name" value="ASP_PROTEASE"/>
    <property type="match status" value="1"/>
</dbReference>
<dbReference type="InterPro" id="IPR001995">
    <property type="entry name" value="Peptidase_A2_cat"/>
</dbReference>
<dbReference type="GO" id="GO:0006508">
    <property type="term" value="P:proteolysis"/>
    <property type="evidence" value="ECO:0007669"/>
    <property type="project" value="UniProtKB-KW"/>
</dbReference>
<evidence type="ECO:0000313" key="3">
    <source>
        <dbReference type="EMBL" id="PIP88302.1"/>
    </source>
</evidence>
<evidence type="ECO:0000259" key="2">
    <source>
        <dbReference type="PROSITE" id="PS50175"/>
    </source>
</evidence>
<dbReference type="Pfam" id="PF13975">
    <property type="entry name" value="gag-asp_proteas"/>
    <property type="match status" value="1"/>
</dbReference>
<protein>
    <submittedName>
        <fullName evidence="3">Aspartyl protease</fullName>
    </submittedName>
</protein>
<name>A0A2H0E1I8_9BACT</name>
<sequence length="119" mass="12932">MGMTTISATVRSLNRPSKKITAKFLVDTGASFTVLPNKFVKKLGLQPEKTQSFSLADGTTVTRKLGFAMVEINGDKSPSMVVLGEKNDSPLIGVYTLEGMGLMVHPFERKLIPMKLMLG</sequence>
<dbReference type="GO" id="GO:0004190">
    <property type="term" value="F:aspartic-type endopeptidase activity"/>
    <property type="evidence" value="ECO:0007669"/>
    <property type="project" value="InterPro"/>
</dbReference>
<accession>A0A2H0E1I8</accession>
<gene>
    <name evidence="3" type="ORF">COW80_01095</name>
</gene>
<dbReference type="InterPro" id="IPR021109">
    <property type="entry name" value="Peptidase_aspartic_dom_sf"/>
</dbReference>
<dbReference type="Gene3D" id="2.40.70.10">
    <property type="entry name" value="Acid Proteases"/>
    <property type="match status" value="1"/>
</dbReference>
<dbReference type="AlphaFoldDB" id="A0A2H0E1I8"/>
<dbReference type="Proteomes" id="UP000229981">
    <property type="component" value="Unassembled WGS sequence"/>
</dbReference>
<dbReference type="EMBL" id="PCTU01000032">
    <property type="protein sequence ID" value="PIP88302.1"/>
    <property type="molecule type" value="Genomic_DNA"/>
</dbReference>